<dbReference type="Proteomes" id="UP000191154">
    <property type="component" value="Unassembled WGS sequence"/>
</dbReference>
<feature type="chain" id="PRO_5012661765" evidence="3">
    <location>
        <begin position="30"/>
        <end position="174"/>
    </location>
</feature>
<dbReference type="InterPro" id="IPR018337">
    <property type="entry name" value="Cell_wall/Cho-bd_repeat"/>
</dbReference>
<protein>
    <submittedName>
        <fullName evidence="4">Putative cell wall binding repeat protein</fullName>
    </submittedName>
</protein>
<feature type="signal peptide" evidence="3">
    <location>
        <begin position="1"/>
        <end position="29"/>
    </location>
</feature>
<dbReference type="Gene3D" id="2.10.270.10">
    <property type="entry name" value="Cholin Binding"/>
    <property type="match status" value="1"/>
</dbReference>
<reference evidence="4 5" key="1">
    <citation type="submission" date="2016-05" db="EMBL/GenBank/DDBJ databases">
        <title>Microbial solvent formation.</title>
        <authorList>
            <person name="Poehlein A."/>
            <person name="Montoya Solano J.D."/>
            <person name="Flitsch S."/>
            <person name="Krabben P."/>
            <person name="Duerre P."/>
            <person name="Daniel R."/>
        </authorList>
    </citation>
    <scope>NUCLEOTIDE SEQUENCE [LARGE SCALE GENOMIC DNA]</scope>
    <source>
        <strain evidence="4 5">L1-8</strain>
    </source>
</reference>
<evidence type="ECO:0000256" key="2">
    <source>
        <dbReference type="PROSITE-ProRule" id="PRU00591"/>
    </source>
</evidence>
<evidence type="ECO:0000313" key="4">
    <source>
        <dbReference type="EMBL" id="OOM11149.1"/>
    </source>
</evidence>
<feature type="repeat" description="Cell wall-binding" evidence="2">
    <location>
        <begin position="48"/>
        <end position="67"/>
    </location>
</feature>
<evidence type="ECO:0000256" key="3">
    <source>
        <dbReference type="SAM" id="SignalP"/>
    </source>
</evidence>
<dbReference type="EMBL" id="LZYZ01000005">
    <property type="protein sequence ID" value="OOM11149.1"/>
    <property type="molecule type" value="Genomic_DNA"/>
</dbReference>
<proteinExistence type="predicted"/>
<gene>
    <name evidence="4" type="ORF">CLOSAC_26920</name>
</gene>
<keyword evidence="1" id="KW-0677">Repeat</keyword>
<dbReference type="AlphaFoldDB" id="A0A1S8N3S5"/>
<dbReference type="SUPFAM" id="SSF69360">
    <property type="entry name" value="Cell wall binding repeat"/>
    <property type="match status" value="1"/>
</dbReference>
<name>A0A1S8N3S5_CLOSA</name>
<dbReference type="PROSITE" id="PS51170">
    <property type="entry name" value="CW"/>
    <property type="match status" value="1"/>
</dbReference>
<sequence length="174" mass="20068">MKKLKLTKVISSTLVVASILALNPIGASAEWKQDESGNWWYTEGDSYARGWKLIDGNWYYFYSDGYMAKNKTIDGYYLNSNGAWTKNFISKEEAVKIILENYNDFDRTPSISDLKMIRNIENQQLYYLFFSNIIVPSTGSAKPYFIVVNVNTGEHNAYGPMSMDKYYNTYVQVD</sequence>
<organism evidence="4 5">
    <name type="scientific">Clostridium saccharobutylicum</name>
    <dbReference type="NCBI Taxonomy" id="169679"/>
    <lineage>
        <taxon>Bacteria</taxon>
        <taxon>Bacillati</taxon>
        <taxon>Bacillota</taxon>
        <taxon>Clostridia</taxon>
        <taxon>Eubacteriales</taxon>
        <taxon>Clostridiaceae</taxon>
        <taxon>Clostridium</taxon>
    </lineage>
</organism>
<accession>A0A1S8N3S5</accession>
<evidence type="ECO:0000313" key="5">
    <source>
        <dbReference type="Proteomes" id="UP000191154"/>
    </source>
</evidence>
<comment type="caution">
    <text evidence="4">The sequence shown here is derived from an EMBL/GenBank/DDBJ whole genome shotgun (WGS) entry which is preliminary data.</text>
</comment>
<evidence type="ECO:0000256" key="1">
    <source>
        <dbReference type="ARBA" id="ARBA00022737"/>
    </source>
</evidence>
<keyword evidence="3" id="KW-0732">Signal</keyword>
<dbReference type="Pfam" id="PF19127">
    <property type="entry name" value="Choline_bind_3"/>
    <property type="match status" value="1"/>
</dbReference>